<dbReference type="AlphaFoldDB" id="A0A517NUG2"/>
<accession>A0A517NUG2</accession>
<organism evidence="1 2">
    <name type="scientific">Stieleria marina</name>
    <dbReference type="NCBI Taxonomy" id="1930275"/>
    <lineage>
        <taxon>Bacteria</taxon>
        <taxon>Pseudomonadati</taxon>
        <taxon>Planctomycetota</taxon>
        <taxon>Planctomycetia</taxon>
        <taxon>Pirellulales</taxon>
        <taxon>Pirellulaceae</taxon>
        <taxon>Stieleria</taxon>
    </lineage>
</organism>
<reference evidence="1 2" key="1">
    <citation type="submission" date="2019-02" db="EMBL/GenBank/DDBJ databases">
        <title>Deep-cultivation of Planctomycetes and their phenomic and genomic characterization uncovers novel biology.</title>
        <authorList>
            <person name="Wiegand S."/>
            <person name="Jogler M."/>
            <person name="Boedeker C."/>
            <person name="Pinto D."/>
            <person name="Vollmers J."/>
            <person name="Rivas-Marin E."/>
            <person name="Kohn T."/>
            <person name="Peeters S.H."/>
            <person name="Heuer A."/>
            <person name="Rast P."/>
            <person name="Oberbeckmann S."/>
            <person name="Bunk B."/>
            <person name="Jeske O."/>
            <person name="Meyerdierks A."/>
            <person name="Storesund J.E."/>
            <person name="Kallscheuer N."/>
            <person name="Luecker S."/>
            <person name="Lage O.M."/>
            <person name="Pohl T."/>
            <person name="Merkel B.J."/>
            <person name="Hornburger P."/>
            <person name="Mueller R.-W."/>
            <person name="Bruemmer F."/>
            <person name="Labrenz M."/>
            <person name="Spormann A.M."/>
            <person name="Op den Camp H."/>
            <person name="Overmann J."/>
            <person name="Amann R."/>
            <person name="Jetten M.S.M."/>
            <person name="Mascher T."/>
            <person name="Medema M.H."/>
            <person name="Devos D.P."/>
            <person name="Kaster A.-K."/>
            <person name="Ovreas L."/>
            <person name="Rohde M."/>
            <person name="Galperin M.Y."/>
            <person name="Jogler C."/>
        </authorList>
    </citation>
    <scope>NUCLEOTIDE SEQUENCE [LARGE SCALE GENOMIC DNA]</scope>
    <source>
        <strain evidence="1 2">K23_9</strain>
    </source>
</reference>
<evidence type="ECO:0000313" key="1">
    <source>
        <dbReference type="EMBL" id="QDT10764.1"/>
    </source>
</evidence>
<keyword evidence="2" id="KW-1185">Reference proteome</keyword>
<dbReference type="EMBL" id="CP036526">
    <property type="protein sequence ID" value="QDT10764.1"/>
    <property type="molecule type" value="Genomic_DNA"/>
</dbReference>
<dbReference type="Proteomes" id="UP000319817">
    <property type="component" value="Chromosome"/>
</dbReference>
<evidence type="ECO:0008006" key="3">
    <source>
        <dbReference type="Google" id="ProtNLM"/>
    </source>
</evidence>
<proteinExistence type="predicted"/>
<evidence type="ECO:0000313" key="2">
    <source>
        <dbReference type="Proteomes" id="UP000319817"/>
    </source>
</evidence>
<name>A0A517NUG2_9BACT</name>
<protein>
    <recommendedName>
        <fullName evidence="3">HNH nuclease domain-containing protein</fullName>
    </recommendedName>
</protein>
<sequence length="268" mass="30937">MRYIRIAGEPPQELVDKATKVAALLEAAESEADRKKVIDNNRKTYGAFKEWLLGQSHRKCWFSDTEALFTWFDVEHFRPKKLAKQMDGTEREGYWWLAFDWKNFRICGNVGNSQKGNFFPLKDPNRAATSQSRDVDEELPVFLDPTCQHDTTIIEFDEEGEAVASPDATAWDKERLEISVKQFRLDYGPLEKRRSEIWQECQREINRCQNAIEKQKSTPSPVARAQVQSCFERLTELVQPERQLSCVAVSCLHASELRWAMRIAASGS</sequence>
<gene>
    <name evidence="1" type="ORF">K239x_27540</name>
</gene>